<name>A0A484HKU6_9BACT</name>
<accession>A0A484HKU6</accession>
<proteinExistence type="predicted"/>
<reference evidence="2" key="1">
    <citation type="submission" date="2019-01" db="EMBL/GenBank/DDBJ databases">
        <authorList>
            <consortium name="Genoscope - CEA"/>
            <person name="William W."/>
        </authorList>
    </citation>
    <scope>NUCLEOTIDE SEQUENCE</scope>
    <source>
        <strain evidence="2">CR-1</strain>
    </source>
</reference>
<sequence>MECVMDHIVINMEDDDRMIRFYSEILMLAPERLDEYRAGRAPFPSVRISADTIIDLFPRKMWKQTAPAGPGRENLDHFCLSMPRQEWEALLKRLEAAGVEIEEGPARRWGALGMGTSVYFRDPERNLIEARRYE</sequence>
<dbReference type="EMBL" id="CAACVI010000012">
    <property type="protein sequence ID" value="VEN73879.1"/>
    <property type="molecule type" value="Genomic_DNA"/>
</dbReference>
<feature type="domain" description="VOC" evidence="1">
    <location>
        <begin position="4"/>
        <end position="133"/>
    </location>
</feature>
<dbReference type="InterPro" id="IPR029068">
    <property type="entry name" value="Glyas_Bleomycin-R_OHBP_Dase"/>
</dbReference>
<dbReference type="Pfam" id="PF00903">
    <property type="entry name" value="Glyoxalase"/>
    <property type="match status" value="1"/>
</dbReference>
<dbReference type="InterPro" id="IPR050383">
    <property type="entry name" value="GlyoxalaseI/FosfomycinResist"/>
</dbReference>
<dbReference type="SUPFAM" id="SSF54593">
    <property type="entry name" value="Glyoxalase/Bleomycin resistance protein/Dihydroxybiphenyl dioxygenase"/>
    <property type="match status" value="1"/>
</dbReference>
<keyword evidence="2" id="KW-0223">Dioxygenase</keyword>
<dbReference type="PROSITE" id="PS51819">
    <property type="entry name" value="VOC"/>
    <property type="match status" value="1"/>
</dbReference>
<dbReference type="Gene3D" id="3.10.180.10">
    <property type="entry name" value="2,3-Dihydroxybiphenyl 1,2-Dioxygenase, domain 1"/>
    <property type="match status" value="1"/>
</dbReference>
<dbReference type="InterPro" id="IPR037523">
    <property type="entry name" value="VOC_core"/>
</dbReference>
<evidence type="ECO:0000313" key="2">
    <source>
        <dbReference type="EMBL" id="VEN73879.1"/>
    </source>
</evidence>
<dbReference type="InterPro" id="IPR004360">
    <property type="entry name" value="Glyas_Fos-R_dOase_dom"/>
</dbReference>
<organism evidence="2">
    <name type="scientific">uncultured Desulfobacteraceae bacterium</name>
    <dbReference type="NCBI Taxonomy" id="218296"/>
    <lineage>
        <taxon>Bacteria</taxon>
        <taxon>Pseudomonadati</taxon>
        <taxon>Thermodesulfobacteriota</taxon>
        <taxon>Desulfobacteria</taxon>
        <taxon>Desulfobacterales</taxon>
        <taxon>Desulfobacteraceae</taxon>
        <taxon>environmental samples</taxon>
    </lineage>
</organism>
<dbReference type="PANTHER" id="PTHR21366">
    <property type="entry name" value="GLYOXALASE FAMILY PROTEIN"/>
    <property type="match status" value="1"/>
</dbReference>
<protein>
    <submittedName>
        <fullName evidence="2">Putative dioxygenase</fullName>
    </submittedName>
</protein>
<evidence type="ECO:0000259" key="1">
    <source>
        <dbReference type="PROSITE" id="PS51819"/>
    </source>
</evidence>
<dbReference type="AlphaFoldDB" id="A0A484HKU6"/>
<gene>
    <name evidence="2" type="ORF">EPICR_20349</name>
</gene>
<dbReference type="GO" id="GO:0051213">
    <property type="term" value="F:dioxygenase activity"/>
    <property type="evidence" value="ECO:0007669"/>
    <property type="project" value="UniProtKB-KW"/>
</dbReference>
<dbReference type="PANTHER" id="PTHR21366:SF14">
    <property type="entry name" value="GLYOXALASE DOMAIN-CONTAINING PROTEIN 5"/>
    <property type="match status" value="1"/>
</dbReference>
<keyword evidence="2" id="KW-0560">Oxidoreductase</keyword>